<keyword evidence="8" id="KW-1185">Reference proteome</keyword>
<dbReference type="EMBL" id="CAXKWB010018624">
    <property type="protein sequence ID" value="CAL4121110.1"/>
    <property type="molecule type" value="Genomic_DNA"/>
</dbReference>
<keyword evidence="5" id="KW-0238">DNA-binding</keyword>
<dbReference type="FunFam" id="2.40.50.140:FF:000041">
    <property type="entry name" value="Replication protein A subunit"/>
    <property type="match status" value="1"/>
</dbReference>
<evidence type="ECO:0000259" key="6">
    <source>
        <dbReference type="Pfam" id="PF01336"/>
    </source>
</evidence>
<feature type="domain" description="OB" evidence="6">
    <location>
        <begin position="25"/>
        <end position="106"/>
    </location>
</feature>
<dbReference type="AlphaFoldDB" id="A0AAV2R929"/>
<organism evidence="7 8">
    <name type="scientific">Meganyctiphanes norvegica</name>
    <name type="common">Northern krill</name>
    <name type="synonym">Thysanopoda norvegica</name>
    <dbReference type="NCBI Taxonomy" id="48144"/>
    <lineage>
        <taxon>Eukaryota</taxon>
        <taxon>Metazoa</taxon>
        <taxon>Ecdysozoa</taxon>
        <taxon>Arthropoda</taxon>
        <taxon>Crustacea</taxon>
        <taxon>Multicrustacea</taxon>
        <taxon>Malacostraca</taxon>
        <taxon>Eumalacostraca</taxon>
        <taxon>Eucarida</taxon>
        <taxon>Euphausiacea</taxon>
        <taxon>Euphausiidae</taxon>
        <taxon>Meganyctiphanes</taxon>
    </lineage>
</organism>
<evidence type="ECO:0000256" key="4">
    <source>
        <dbReference type="ARBA" id="ARBA00022833"/>
    </source>
</evidence>
<evidence type="ECO:0000313" key="7">
    <source>
        <dbReference type="EMBL" id="CAL4121110.1"/>
    </source>
</evidence>
<dbReference type="Gene3D" id="2.40.50.140">
    <property type="entry name" value="Nucleic acid-binding proteins"/>
    <property type="match status" value="1"/>
</dbReference>
<evidence type="ECO:0000256" key="1">
    <source>
        <dbReference type="ARBA" id="ARBA00005690"/>
    </source>
</evidence>
<protein>
    <recommendedName>
        <fullName evidence="6">OB domain-containing protein</fullName>
    </recommendedName>
</protein>
<dbReference type="SUPFAM" id="SSF50249">
    <property type="entry name" value="Nucleic acid-binding proteins"/>
    <property type="match status" value="1"/>
</dbReference>
<dbReference type="GO" id="GO:0008270">
    <property type="term" value="F:zinc ion binding"/>
    <property type="evidence" value="ECO:0007669"/>
    <property type="project" value="UniProtKB-KW"/>
</dbReference>
<comment type="similarity">
    <text evidence="1">Belongs to the replication factor A protein 1 family.</text>
</comment>
<gene>
    <name evidence="7" type="ORF">MNOR_LOCUS22281</name>
</gene>
<dbReference type="Pfam" id="PF01336">
    <property type="entry name" value="tRNA_anti-codon"/>
    <property type="match status" value="1"/>
</dbReference>
<name>A0AAV2R929_MEGNR</name>
<reference evidence="7 8" key="1">
    <citation type="submission" date="2024-05" db="EMBL/GenBank/DDBJ databases">
        <authorList>
            <person name="Wallberg A."/>
        </authorList>
    </citation>
    <scope>NUCLEOTIDE SEQUENCE [LARGE SCALE GENOMIC DNA]</scope>
</reference>
<proteinExistence type="inferred from homology"/>
<evidence type="ECO:0000256" key="5">
    <source>
        <dbReference type="ARBA" id="ARBA00023125"/>
    </source>
</evidence>
<evidence type="ECO:0000256" key="3">
    <source>
        <dbReference type="ARBA" id="ARBA00022771"/>
    </source>
</evidence>
<dbReference type="InterPro" id="IPR012340">
    <property type="entry name" value="NA-bd_OB-fold"/>
</dbReference>
<accession>A0AAV2R929</accession>
<dbReference type="InterPro" id="IPR004365">
    <property type="entry name" value="NA-bd_OB_tRNA"/>
</dbReference>
<sequence length="130" mass="15172">MASTVDTIATLTSSHKNWHFSFSINARVVDKTDVLSWRKEEEDGIKEGKYFTVTLKDKSGEIEAIFFNEYATKFYNTMHLNHKYNIKDGQIKDNKKRNGYELIVTNKTEIERINIGEPVGIEKYFKKIDN</sequence>
<keyword evidence="3" id="KW-0863">Zinc-finger</keyword>
<comment type="caution">
    <text evidence="7">The sequence shown here is derived from an EMBL/GenBank/DDBJ whole genome shotgun (WGS) entry which is preliminary data.</text>
</comment>
<keyword evidence="4" id="KW-0862">Zinc</keyword>
<evidence type="ECO:0000256" key="2">
    <source>
        <dbReference type="ARBA" id="ARBA00022723"/>
    </source>
</evidence>
<dbReference type="GO" id="GO:0003677">
    <property type="term" value="F:DNA binding"/>
    <property type="evidence" value="ECO:0007669"/>
    <property type="project" value="UniProtKB-KW"/>
</dbReference>
<evidence type="ECO:0000313" key="8">
    <source>
        <dbReference type="Proteomes" id="UP001497623"/>
    </source>
</evidence>
<dbReference type="Proteomes" id="UP001497623">
    <property type="component" value="Unassembled WGS sequence"/>
</dbReference>
<keyword evidence="2" id="KW-0479">Metal-binding</keyword>